<dbReference type="EMBL" id="JADGJD010001191">
    <property type="protein sequence ID" value="KAJ3046173.1"/>
    <property type="molecule type" value="Genomic_DNA"/>
</dbReference>
<dbReference type="SUPFAM" id="SSF100950">
    <property type="entry name" value="NagB/RpiA/CoA transferase-like"/>
    <property type="match status" value="2"/>
</dbReference>
<keyword evidence="2" id="KW-0808">Transferase</keyword>
<dbReference type="GO" id="GO:0008775">
    <property type="term" value="F:acetate CoA-transferase activity"/>
    <property type="evidence" value="ECO:0007669"/>
    <property type="project" value="InterPro"/>
</dbReference>
<evidence type="ECO:0000313" key="5">
    <source>
        <dbReference type="EMBL" id="KAJ3046173.1"/>
    </source>
</evidence>
<dbReference type="InterPro" id="IPR037171">
    <property type="entry name" value="NagB/RpiA_transferase-like"/>
</dbReference>
<sequence>MLEAADRPPDPASWGTQLYFCTYQTDLVQPMVVGNYSRLSTSVVEGSAHVADPRLFGGADEDRRSVDVLLVGNTFRHYMLRHRYLQMKEKGTFPELTVRKHPGWKGQFNANFSNEHKLSLLHGQFESYASSLKTAKICLFDSSIWKYALAKYIEAAHAGCLIIADVPYDRADFWRQFIVPVSYSHTNEQLLTIIRAWLANDTARLERTKIGQRLASDLTYDHLVGQFLRGVGKVRRKEWGVYYPHGFQIGCMVQWGAMGDMNRMNDWCMGRKAEEAFVRQEMFLPDEAVHAIKDNDLVFVHGIAAVPTKFLDAIATQHERFKKLEFCHLHLEAGNPCDDAKYGDKFFTHHFFIGAVSRKGVAEGRGAYVPCFLSDVPQLMRRGDLKPDVALLNVSPPDKHGYCSLGTEVCAAFPAAQTAKTIIAQINPSMPRTFGSSAIHISCIDYVIHLDQKLPGKHASKSSYVEEQIGKNIAALVPDGGCLQMGIGAIPNAVLRELKDHRDLGIHTEMFEEGAIDLIESGAITNFNKTFLPGKLVTSFITGITNNPGIIGQNPKVVAINSAVEIDLTGQVCAGEFIFL</sequence>
<evidence type="ECO:0000259" key="4">
    <source>
        <dbReference type="Pfam" id="PF13336"/>
    </source>
</evidence>
<dbReference type="InterPro" id="IPR003702">
    <property type="entry name" value="ActCoA_hydro_N"/>
</dbReference>
<keyword evidence="6" id="KW-1185">Reference proteome</keyword>
<name>A0AAD5S632_9FUNG</name>
<comment type="caution">
    <text evidence="5">The sequence shown here is derived from an EMBL/GenBank/DDBJ whole genome shotgun (WGS) entry which is preliminary data.</text>
</comment>
<dbReference type="InterPro" id="IPR026888">
    <property type="entry name" value="AcetylCoA_hyd_C"/>
</dbReference>
<evidence type="ECO:0008006" key="7">
    <source>
        <dbReference type="Google" id="ProtNLM"/>
    </source>
</evidence>
<dbReference type="InterPro" id="IPR046433">
    <property type="entry name" value="ActCoA_hydro"/>
</dbReference>
<comment type="similarity">
    <text evidence="1">Belongs to the acetyl-CoA hydrolase/transferase family.</text>
</comment>
<reference evidence="5" key="1">
    <citation type="submission" date="2020-05" db="EMBL/GenBank/DDBJ databases">
        <title>Phylogenomic resolution of chytrid fungi.</title>
        <authorList>
            <person name="Stajich J.E."/>
            <person name="Amses K."/>
            <person name="Simmons R."/>
            <person name="Seto K."/>
            <person name="Myers J."/>
            <person name="Bonds A."/>
            <person name="Quandt C.A."/>
            <person name="Barry K."/>
            <person name="Liu P."/>
            <person name="Grigoriev I."/>
            <person name="Longcore J.E."/>
            <person name="James T.Y."/>
        </authorList>
    </citation>
    <scope>NUCLEOTIDE SEQUENCE</scope>
    <source>
        <strain evidence="5">JEL0318</strain>
    </source>
</reference>
<dbReference type="AlphaFoldDB" id="A0AAD5S632"/>
<evidence type="ECO:0000256" key="1">
    <source>
        <dbReference type="ARBA" id="ARBA00009632"/>
    </source>
</evidence>
<dbReference type="GO" id="GO:0005739">
    <property type="term" value="C:mitochondrion"/>
    <property type="evidence" value="ECO:0007669"/>
    <property type="project" value="TreeGrafter"/>
</dbReference>
<dbReference type="PANTHER" id="PTHR21432:SF20">
    <property type="entry name" value="ACETYL-COA HYDROLASE"/>
    <property type="match status" value="1"/>
</dbReference>
<dbReference type="Proteomes" id="UP001212841">
    <property type="component" value="Unassembled WGS sequence"/>
</dbReference>
<gene>
    <name evidence="5" type="ORF">HK097_000992</name>
</gene>
<dbReference type="Gene3D" id="3.30.750.70">
    <property type="entry name" value="4-hydroxybutyrate coenzyme like domains"/>
    <property type="match status" value="1"/>
</dbReference>
<dbReference type="Pfam" id="PF13336">
    <property type="entry name" value="AcetylCoA_hyd_C"/>
    <property type="match status" value="1"/>
</dbReference>
<dbReference type="GO" id="GO:0006083">
    <property type="term" value="P:acetate metabolic process"/>
    <property type="evidence" value="ECO:0007669"/>
    <property type="project" value="InterPro"/>
</dbReference>
<evidence type="ECO:0000259" key="3">
    <source>
        <dbReference type="Pfam" id="PF02550"/>
    </source>
</evidence>
<accession>A0AAD5S632</accession>
<protein>
    <recommendedName>
        <fullName evidence="7">Acetyl-CoA hydrolase</fullName>
    </recommendedName>
</protein>
<evidence type="ECO:0000256" key="2">
    <source>
        <dbReference type="ARBA" id="ARBA00022679"/>
    </source>
</evidence>
<dbReference type="PANTHER" id="PTHR21432">
    <property type="entry name" value="ACETYL-COA HYDROLASE-RELATED"/>
    <property type="match status" value="1"/>
</dbReference>
<evidence type="ECO:0000313" key="6">
    <source>
        <dbReference type="Proteomes" id="UP001212841"/>
    </source>
</evidence>
<dbReference type="Gene3D" id="3.40.1080.10">
    <property type="entry name" value="Glutaconate Coenzyme A-transferase"/>
    <property type="match status" value="1"/>
</dbReference>
<feature type="domain" description="Acetyl-CoA hydrolase/transferase N-terminal" evidence="3">
    <location>
        <begin position="285"/>
        <end position="452"/>
    </location>
</feature>
<organism evidence="5 6">
    <name type="scientific">Rhizophlyctis rosea</name>
    <dbReference type="NCBI Taxonomy" id="64517"/>
    <lineage>
        <taxon>Eukaryota</taxon>
        <taxon>Fungi</taxon>
        <taxon>Fungi incertae sedis</taxon>
        <taxon>Chytridiomycota</taxon>
        <taxon>Chytridiomycota incertae sedis</taxon>
        <taxon>Chytridiomycetes</taxon>
        <taxon>Rhizophlyctidales</taxon>
        <taxon>Rhizophlyctidaceae</taxon>
        <taxon>Rhizophlyctis</taxon>
    </lineage>
</organism>
<proteinExistence type="inferred from homology"/>
<feature type="domain" description="Acetyl-CoA hydrolase/transferase C-terminal" evidence="4">
    <location>
        <begin position="542"/>
        <end position="574"/>
    </location>
</feature>
<dbReference type="Pfam" id="PF02550">
    <property type="entry name" value="AcetylCoA_hydro"/>
    <property type="match status" value="1"/>
</dbReference>